<comment type="similarity">
    <text evidence="7">Belongs to the PpiD chaperone family.</text>
</comment>
<keyword evidence="2" id="KW-1003">Cell membrane</keyword>
<keyword evidence="3 8" id="KW-0812">Transmembrane</keyword>
<comment type="caution">
    <text evidence="10">The sequence shown here is derived from an EMBL/GenBank/DDBJ whole genome shotgun (WGS) entry which is preliminary data.</text>
</comment>
<keyword evidence="11" id="KW-1185">Reference proteome</keyword>
<protein>
    <recommendedName>
        <fullName evidence="9">PpiC domain-containing protein</fullName>
    </recommendedName>
</protein>
<dbReference type="Pfam" id="PF13145">
    <property type="entry name" value="Rotamase_2"/>
    <property type="match status" value="1"/>
</dbReference>
<feature type="domain" description="PpiC" evidence="9">
    <location>
        <begin position="217"/>
        <end position="338"/>
    </location>
</feature>
<dbReference type="AlphaFoldDB" id="A0A2H3NIB0"/>
<evidence type="ECO:0000313" key="10">
    <source>
        <dbReference type="EMBL" id="PEN05085.1"/>
    </source>
</evidence>
<evidence type="ECO:0000256" key="2">
    <source>
        <dbReference type="ARBA" id="ARBA00022475"/>
    </source>
</evidence>
<proteinExistence type="inferred from homology"/>
<keyword evidence="4 8" id="KW-1133">Transmembrane helix</keyword>
<dbReference type="InterPro" id="IPR000297">
    <property type="entry name" value="PPIase_PpiC"/>
</dbReference>
<sequence>MGVMNKLRENTGVILWILVISFGVIWTLQDSDVFNTVGQPTGNIAVVNGADITYQEFQQAVEQQMQRMREQMGGDVTPQMQDMVREQTYTQLVNTQLIEQEMDRLGVDVTDAEVMDMVYGDNPHPVIRQQFSDDSGQVDQQLIANLAQNPEMRQSWLQLEDFLREERRQNKMNTLLQSTVHVSERDVQDAHFRQNAAADVQYVALNYASVSRDEVEITESDLRDYYDENREDFRRERTYEVQYASLPKVPTAEDSAAVVEDLESLRSEFSATDDVAGFLDRNGSAVSYTEEFVEASSLPTPVAEAVFADPTPGRVTDMVVANGNAQFIRIMGTEPVEEPEDGEPDVAVDIAQMALEIRPSVATLRDLEDRMDDVAFYSDEGDFEEEAANQDAPVDELTAQDGDVTFPSLGQSRALRDFLSSAEETGIISDVIELDDRFVVAHLTGIQEAGYRSFSDVESQIEPRVLQQKRKAVQVQRMQDAYQGAASLQELADALDTRLRTRDGVGYDDNVIPGLGRDLAFTGTVFGLESGERSGVVGGANAAYVVEVTNWNDPEPLTDAQRTQLREQLRAQRQQQVVNQWIESLREEATIDDNRAAYF</sequence>
<evidence type="ECO:0000256" key="3">
    <source>
        <dbReference type="ARBA" id="ARBA00022692"/>
    </source>
</evidence>
<comment type="subcellular location">
    <subcellularLocation>
        <location evidence="1">Cell membrane</location>
        <topology evidence="1">Single-pass type II membrane protein</topology>
    </subcellularLocation>
</comment>
<evidence type="ECO:0000256" key="6">
    <source>
        <dbReference type="ARBA" id="ARBA00023186"/>
    </source>
</evidence>
<dbReference type="GO" id="GO:0005886">
    <property type="term" value="C:plasma membrane"/>
    <property type="evidence" value="ECO:0007669"/>
    <property type="project" value="UniProtKB-SubCell"/>
</dbReference>
<dbReference type="Proteomes" id="UP000221024">
    <property type="component" value="Unassembled WGS sequence"/>
</dbReference>
<evidence type="ECO:0000256" key="4">
    <source>
        <dbReference type="ARBA" id="ARBA00022989"/>
    </source>
</evidence>
<dbReference type="PANTHER" id="PTHR47529:SF1">
    <property type="entry name" value="PERIPLASMIC CHAPERONE PPID"/>
    <property type="match status" value="1"/>
</dbReference>
<dbReference type="InterPro" id="IPR052029">
    <property type="entry name" value="PpiD_chaperone"/>
</dbReference>
<evidence type="ECO:0000256" key="8">
    <source>
        <dbReference type="SAM" id="Phobius"/>
    </source>
</evidence>
<dbReference type="GO" id="GO:0003755">
    <property type="term" value="F:peptidyl-prolyl cis-trans isomerase activity"/>
    <property type="evidence" value="ECO:0007669"/>
    <property type="project" value="InterPro"/>
</dbReference>
<evidence type="ECO:0000256" key="7">
    <source>
        <dbReference type="ARBA" id="ARBA00038408"/>
    </source>
</evidence>
<keyword evidence="5 8" id="KW-0472">Membrane</keyword>
<dbReference type="Gene3D" id="1.10.4030.10">
    <property type="entry name" value="Porin chaperone SurA, peptide-binding domain"/>
    <property type="match status" value="2"/>
</dbReference>
<evidence type="ECO:0000256" key="1">
    <source>
        <dbReference type="ARBA" id="ARBA00004401"/>
    </source>
</evidence>
<accession>A0A2H3NIB0</accession>
<keyword evidence="6" id="KW-0143">Chaperone</keyword>
<dbReference type="OrthoDB" id="9812372at2"/>
<evidence type="ECO:0000313" key="11">
    <source>
        <dbReference type="Proteomes" id="UP000221024"/>
    </source>
</evidence>
<evidence type="ECO:0000256" key="5">
    <source>
        <dbReference type="ARBA" id="ARBA00023136"/>
    </source>
</evidence>
<dbReference type="SUPFAM" id="SSF109998">
    <property type="entry name" value="Triger factor/SurA peptide-binding domain-like"/>
    <property type="match status" value="1"/>
</dbReference>
<dbReference type="InterPro" id="IPR027304">
    <property type="entry name" value="Trigger_fact/SurA_dom_sf"/>
</dbReference>
<dbReference type="Pfam" id="PF13623">
    <property type="entry name" value="SurA_N_2"/>
    <property type="match status" value="1"/>
</dbReference>
<reference evidence="10 11" key="1">
    <citation type="submission" date="2017-10" db="EMBL/GenBank/DDBJ databases">
        <title>Draft genome of Longimonas halophila.</title>
        <authorList>
            <person name="Goh K.M."/>
            <person name="Shamsir M.S."/>
            <person name="Lim S.W."/>
        </authorList>
    </citation>
    <scope>NUCLEOTIDE SEQUENCE [LARGE SCALE GENOMIC DNA]</scope>
    <source>
        <strain evidence="10 11">KCTC 42399</strain>
    </source>
</reference>
<dbReference type="EMBL" id="PDEP01000016">
    <property type="protein sequence ID" value="PEN05085.1"/>
    <property type="molecule type" value="Genomic_DNA"/>
</dbReference>
<evidence type="ECO:0000259" key="9">
    <source>
        <dbReference type="Pfam" id="PF13145"/>
    </source>
</evidence>
<dbReference type="PANTHER" id="PTHR47529">
    <property type="entry name" value="PEPTIDYL-PROLYL CIS-TRANS ISOMERASE D"/>
    <property type="match status" value="1"/>
</dbReference>
<name>A0A2H3NIB0_9BACT</name>
<organism evidence="10 11">
    <name type="scientific">Longimonas halophila</name>
    <dbReference type="NCBI Taxonomy" id="1469170"/>
    <lineage>
        <taxon>Bacteria</taxon>
        <taxon>Pseudomonadati</taxon>
        <taxon>Rhodothermota</taxon>
        <taxon>Rhodothermia</taxon>
        <taxon>Rhodothermales</taxon>
        <taxon>Salisaetaceae</taxon>
        <taxon>Longimonas</taxon>
    </lineage>
</organism>
<feature type="transmembrane region" description="Helical" evidence="8">
    <location>
        <begin position="12"/>
        <end position="29"/>
    </location>
</feature>
<gene>
    <name evidence="10" type="ORF">CRI93_13785</name>
</gene>